<name>A0ABX5MJD0_9BURK</name>
<proteinExistence type="predicted"/>
<sequence length="292" mass="32059">MALTIVEAFRGPQESNIRFPDGMIAPLSSFVYNGTFYISDGISRDGYDALVNTMKDRIAREQDKSPDERPVVFSVQGSGSYAWTGRGGAAFYAFKDGKTVSFVTRSDDRNSASTTALEVLTNLQPRAVGEVPAEPGVCLPGVFVRTSQVDKTRIVGVSYRLKRHPDVLIFFRDTKVQKYAPRLTSRQENEFVWTSAFGVGKSVKLHGAFPWRTVKLDGREGVGSLATITRRDDATDYGYLVTVQGDADATVDTPDLLLYVVRNAAAANGKTPVSEDEIEEIGREVAASIKRR</sequence>
<comment type="caution">
    <text evidence="2">The sequence shown here is derived from an EMBL/GenBank/DDBJ whole genome shotgun (WGS) entry which is preliminary data.</text>
</comment>
<feature type="domain" description="Tle cognate immunity protein 4 C-terminal" evidence="1">
    <location>
        <begin position="130"/>
        <end position="290"/>
    </location>
</feature>
<dbReference type="Proteomes" id="UP000247515">
    <property type="component" value="Unassembled WGS sequence"/>
</dbReference>
<evidence type="ECO:0000313" key="2">
    <source>
        <dbReference type="EMBL" id="PXX10844.1"/>
    </source>
</evidence>
<evidence type="ECO:0000313" key="3">
    <source>
        <dbReference type="Proteomes" id="UP000247515"/>
    </source>
</evidence>
<gene>
    <name evidence="2" type="ORF">C7400_120113</name>
</gene>
<dbReference type="Pfam" id="PF18426">
    <property type="entry name" value="Tli4_C"/>
    <property type="match status" value="1"/>
</dbReference>
<dbReference type="EMBL" id="QJJV01000020">
    <property type="protein sequence ID" value="PXX10844.1"/>
    <property type="molecule type" value="Genomic_DNA"/>
</dbReference>
<reference evidence="2 3" key="1">
    <citation type="submission" date="2018-05" db="EMBL/GenBank/DDBJ databases">
        <title>Genomic Encyclopedia of Type Strains, Phase IV (KMG-V): Genome sequencing to study the core and pangenomes of soil and plant-associated prokaryotes.</title>
        <authorList>
            <person name="Whitman W."/>
        </authorList>
    </citation>
    <scope>NUCLEOTIDE SEQUENCE [LARGE SCALE GENOMIC DNA]</scope>
    <source>
        <strain evidence="2 3">SIr-6563</strain>
    </source>
</reference>
<dbReference type="RefSeq" id="WP_110328790.1">
    <property type="nucleotide sequence ID" value="NZ_JAGIXD010000024.1"/>
</dbReference>
<keyword evidence="3" id="KW-1185">Reference proteome</keyword>
<protein>
    <recommendedName>
        <fullName evidence="1">Tle cognate immunity protein 4 C-terminal domain-containing protein</fullName>
    </recommendedName>
</protein>
<evidence type="ECO:0000259" key="1">
    <source>
        <dbReference type="Pfam" id="PF18426"/>
    </source>
</evidence>
<accession>A0ABX5MJD0</accession>
<organism evidence="2 3">
    <name type="scientific">Paraburkholderia tropica</name>
    <dbReference type="NCBI Taxonomy" id="92647"/>
    <lineage>
        <taxon>Bacteria</taxon>
        <taxon>Pseudomonadati</taxon>
        <taxon>Pseudomonadota</taxon>
        <taxon>Betaproteobacteria</taxon>
        <taxon>Burkholderiales</taxon>
        <taxon>Burkholderiaceae</taxon>
        <taxon>Paraburkholderia</taxon>
    </lineage>
</organism>
<dbReference type="InterPro" id="IPR041290">
    <property type="entry name" value="Tli4_C"/>
</dbReference>